<dbReference type="EMBL" id="JAESVB010000005">
    <property type="protein sequence ID" value="MCB8875992.1"/>
    <property type="molecule type" value="Genomic_DNA"/>
</dbReference>
<keyword evidence="3" id="KW-1003">Cell membrane</keyword>
<feature type="domain" description="Major facilitator superfamily (MFS) profile" evidence="8">
    <location>
        <begin position="1"/>
        <end position="123"/>
    </location>
</feature>
<evidence type="ECO:0000256" key="4">
    <source>
        <dbReference type="ARBA" id="ARBA00022692"/>
    </source>
</evidence>
<evidence type="ECO:0000259" key="8">
    <source>
        <dbReference type="PROSITE" id="PS50850"/>
    </source>
</evidence>
<protein>
    <submittedName>
        <fullName evidence="9">MFS transporter</fullName>
    </submittedName>
</protein>
<evidence type="ECO:0000256" key="6">
    <source>
        <dbReference type="ARBA" id="ARBA00023136"/>
    </source>
</evidence>
<dbReference type="GO" id="GO:0022857">
    <property type="term" value="F:transmembrane transporter activity"/>
    <property type="evidence" value="ECO:0007669"/>
    <property type="project" value="InterPro"/>
</dbReference>
<evidence type="ECO:0000256" key="5">
    <source>
        <dbReference type="ARBA" id="ARBA00022989"/>
    </source>
</evidence>
<reference evidence="9" key="1">
    <citation type="journal article" date="2021" name="Microorganisms">
        <title>Acidisoma silvae sp. nov. and Acidisomacellulosilytica sp. nov., Two Acidophilic Bacteria Isolated from Decaying Wood, Hydrolyzing Cellulose and Producing Poly-3-hydroxybutyrate.</title>
        <authorList>
            <person name="Mieszkin S."/>
            <person name="Pouder E."/>
            <person name="Uroz S."/>
            <person name="Simon-Colin C."/>
            <person name="Alain K."/>
        </authorList>
    </citation>
    <scope>NUCLEOTIDE SEQUENCE</scope>
    <source>
        <strain evidence="9">HW T2.11</strain>
    </source>
</reference>
<keyword evidence="10" id="KW-1185">Reference proteome</keyword>
<dbReference type="RefSeq" id="WP_227321654.1">
    <property type="nucleotide sequence ID" value="NZ_JAESVB010000005.1"/>
</dbReference>
<sequence>ILLALLVAGVLLLPQAFVTSAWQLVALRFAMGLALGGLVPCIAAVIRHNVPDHAAGTALGLSLSAQFAGQVAGPLIGGFIGGQIGMRSVFFGTCALLLIGAAFNGLVLSRTRQSLFSTQASSK</sequence>
<comment type="subcellular location">
    <subcellularLocation>
        <location evidence="1">Cell membrane</location>
        <topology evidence="1">Multi-pass membrane protein</topology>
    </subcellularLocation>
</comment>
<gene>
    <name evidence="9" type="ORF">ASILVAE211_12435</name>
</gene>
<dbReference type="InterPro" id="IPR020846">
    <property type="entry name" value="MFS_dom"/>
</dbReference>
<dbReference type="PANTHER" id="PTHR43414:SF6">
    <property type="entry name" value="MULTIDRUG RESISTANCE PROTEIN MDTG"/>
    <property type="match status" value="1"/>
</dbReference>
<dbReference type="InterPro" id="IPR036259">
    <property type="entry name" value="MFS_trans_sf"/>
</dbReference>
<feature type="non-terminal residue" evidence="9">
    <location>
        <position position="1"/>
    </location>
</feature>
<accession>A0A963YS41</accession>
<dbReference type="SUPFAM" id="SSF103473">
    <property type="entry name" value="MFS general substrate transporter"/>
    <property type="match status" value="1"/>
</dbReference>
<keyword evidence="5 7" id="KW-1133">Transmembrane helix</keyword>
<evidence type="ECO:0000256" key="3">
    <source>
        <dbReference type="ARBA" id="ARBA00022475"/>
    </source>
</evidence>
<dbReference type="PROSITE" id="PS50850">
    <property type="entry name" value="MFS"/>
    <property type="match status" value="1"/>
</dbReference>
<name>A0A963YS41_9PROT</name>
<evidence type="ECO:0000313" key="9">
    <source>
        <dbReference type="EMBL" id="MCB8875992.1"/>
    </source>
</evidence>
<keyword evidence="4 7" id="KW-0812">Transmembrane</keyword>
<reference evidence="9" key="2">
    <citation type="submission" date="2021-01" db="EMBL/GenBank/DDBJ databases">
        <authorList>
            <person name="Mieszkin S."/>
            <person name="Pouder E."/>
            <person name="Alain K."/>
        </authorList>
    </citation>
    <scope>NUCLEOTIDE SEQUENCE</scope>
    <source>
        <strain evidence="9">HW T2.11</strain>
    </source>
</reference>
<feature type="transmembrane region" description="Helical" evidence="7">
    <location>
        <begin position="88"/>
        <end position="108"/>
    </location>
</feature>
<dbReference type="Proteomes" id="UP000708298">
    <property type="component" value="Unassembled WGS sequence"/>
</dbReference>
<organism evidence="9 10">
    <name type="scientific">Acidisoma silvae</name>
    <dbReference type="NCBI Taxonomy" id="2802396"/>
    <lineage>
        <taxon>Bacteria</taxon>
        <taxon>Pseudomonadati</taxon>
        <taxon>Pseudomonadota</taxon>
        <taxon>Alphaproteobacteria</taxon>
        <taxon>Acetobacterales</taxon>
        <taxon>Acidocellaceae</taxon>
        <taxon>Acidisoma</taxon>
    </lineage>
</organism>
<dbReference type="Pfam" id="PF07690">
    <property type="entry name" value="MFS_1"/>
    <property type="match status" value="1"/>
</dbReference>
<dbReference type="PANTHER" id="PTHR43414">
    <property type="entry name" value="MULTIDRUG RESISTANCE PROTEIN MDTG"/>
    <property type="match status" value="1"/>
</dbReference>
<evidence type="ECO:0000313" key="10">
    <source>
        <dbReference type="Proteomes" id="UP000708298"/>
    </source>
</evidence>
<dbReference type="InterPro" id="IPR011701">
    <property type="entry name" value="MFS"/>
</dbReference>
<feature type="transmembrane region" description="Helical" evidence="7">
    <location>
        <begin position="28"/>
        <end position="46"/>
    </location>
</feature>
<dbReference type="AlphaFoldDB" id="A0A963YS41"/>
<evidence type="ECO:0000256" key="7">
    <source>
        <dbReference type="SAM" id="Phobius"/>
    </source>
</evidence>
<comment type="caution">
    <text evidence="9">The sequence shown here is derived from an EMBL/GenBank/DDBJ whole genome shotgun (WGS) entry which is preliminary data.</text>
</comment>
<evidence type="ECO:0000256" key="2">
    <source>
        <dbReference type="ARBA" id="ARBA00022448"/>
    </source>
</evidence>
<keyword evidence="6 7" id="KW-0472">Membrane</keyword>
<proteinExistence type="predicted"/>
<dbReference type="GO" id="GO:0005886">
    <property type="term" value="C:plasma membrane"/>
    <property type="evidence" value="ECO:0007669"/>
    <property type="project" value="UniProtKB-SubCell"/>
</dbReference>
<feature type="transmembrane region" description="Helical" evidence="7">
    <location>
        <begin position="58"/>
        <end position="82"/>
    </location>
</feature>
<evidence type="ECO:0000256" key="1">
    <source>
        <dbReference type="ARBA" id="ARBA00004651"/>
    </source>
</evidence>
<keyword evidence="2" id="KW-0813">Transport</keyword>
<dbReference type="Gene3D" id="1.20.1250.20">
    <property type="entry name" value="MFS general substrate transporter like domains"/>
    <property type="match status" value="1"/>
</dbReference>